<feature type="domain" description="Peptidase M1 membrane alanine aminopeptidase" evidence="2">
    <location>
        <begin position="28"/>
        <end position="105"/>
    </location>
</feature>
<dbReference type="Pfam" id="PF01433">
    <property type="entry name" value="Peptidase_M1"/>
    <property type="match status" value="1"/>
</dbReference>
<dbReference type="Gene3D" id="1.10.390.10">
    <property type="entry name" value="Neutral Protease Domain 2"/>
    <property type="match status" value="1"/>
</dbReference>
<dbReference type="InterPro" id="IPR027268">
    <property type="entry name" value="Peptidase_M4/M1_CTD_sf"/>
</dbReference>
<evidence type="ECO:0000256" key="1">
    <source>
        <dbReference type="ARBA" id="ARBA00010136"/>
    </source>
</evidence>
<evidence type="ECO:0000313" key="5">
    <source>
        <dbReference type="WBParaSite" id="PSAMB.scaffold5544size11437.g26840.t1"/>
    </source>
</evidence>
<dbReference type="PANTHER" id="PTHR11533">
    <property type="entry name" value="PROTEASE M1 ZINC METALLOPROTEASE"/>
    <property type="match status" value="1"/>
</dbReference>
<feature type="domain" description="ERAP1-like C-terminal" evidence="3">
    <location>
        <begin position="181"/>
        <end position="493"/>
    </location>
</feature>
<dbReference type="GO" id="GO:0008270">
    <property type="term" value="F:zinc ion binding"/>
    <property type="evidence" value="ECO:0007669"/>
    <property type="project" value="InterPro"/>
</dbReference>
<dbReference type="PANTHER" id="PTHR11533:SF293">
    <property type="entry name" value="AMINOPEPTIDASE-2-RELATED"/>
    <property type="match status" value="1"/>
</dbReference>
<comment type="similarity">
    <text evidence="1">Belongs to the peptidase M1 family.</text>
</comment>
<dbReference type="SUPFAM" id="SSF55486">
    <property type="entry name" value="Metalloproteases ('zincins'), catalytic domain"/>
    <property type="match status" value="1"/>
</dbReference>
<dbReference type="GO" id="GO:0016020">
    <property type="term" value="C:membrane"/>
    <property type="evidence" value="ECO:0007669"/>
    <property type="project" value="TreeGrafter"/>
</dbReference>
<proteinExistence type="inferred from homology"/>
<evidence type="ECO:0000259" key="2">
    <source>
        <dbReference type="Pfam" id="PF01433"/>
    </source>
</evidence>
<dbReference type="Gene3D" id="1.25.50.20">
    <property type="match status" value="1"/>
</dbReference>
<dbReference type="GO" id="GO:0005615">
    <property type="term" value="C:extracellular space"/>
    <property type="evidence" value="ECO:0007669"/>
    <property type="project" value="TreeGrafter"/>
</dbReference>
<dbReference type="InterPro" id="IPR014782">
    <property type="entry name" value="Peptidase_M1_dom"/>
</dbReference>
<evidence type="ECO:0000259" key="3">
    <source>
        <dbReference type="Pfam" id="PF11838"/>
    </source>
</evidence>
<organism evidence="4 5">
    <name type="scientific">Plectus sambesii</name>
    <dbReference type="NCBI Taxonomy" id="2011161"/>
    <lineage>
        <taxon>Eukaryota</taxon>
        <taxon>Metazoa</taxon>
        <taxon>Ecdysozoa</taxon>
        <taxon>Nematoda</taxon>
        <taxon>Chromadorea</taxon>
        <taxon>Plectida</taxon>
        <taxon>Plectina</taxon>
        <taxon>Plectoidea</taxon>
        <taxon>Plectidae</taxon>
        <taxon>Plectus</taxon>
    </lineage>
</organism>
<dbReference type="InterPro" id="IPR050344">
    <property type="entry name" value="Peptidase_M1_aminopeptidases"/>
</dbReference>
<dbReference type="GO" id="GO:0070006">
    <property type="term" value="F:metalloaminopeptidase activity"/>
    <property type="evidence" value="ECO:0007669"/>
    <property type="project" value="TreeGrafter"/>
</dbReference>
<dbReference type="GO" id="GO:0043171">
    <property type="term" value="P:peptide catabolic process"/>
    <property type="evidence" value="ECO:0007669"/>
    <property type="project" value="TreeGrafter"/>
</dbReference>
<sequence>MNTRRFEITDIGLLVDGRPTTQPVVTNQNPFSGVTYYKGSSLLDMLSYTLGANVFQQGLKLYVQKFAYSNANHDDLWACLTQAAAANGILDWNSTPLNVGNLMNPYILQKTFPVLKVVNENGVIRYYQEPFVARSLLSPSIYNYTWNMPIFTQMSNQPTQYVFDYFTGISSKSTRGVVGTWTVQNAGFRSFMRVWYDDSTWAPILNQLNSDPSVFEVKTRAMFLSDTYALIGRGSLPWPRLLDLTLYLTKETDQAPWNAVRGAFDSLIGNLKYQPEYSMLLTYLRNLTKPAYIQKGWVNGGLWDINILSAQVTSLACQAGYTTCLSAANHYFSLFAAQCSNSVSGTNDCNPLKPDLRRSMYCFGVAQNKSYWDVANNLYNKATKLEFYFTEETDNLLYGMSCSTDQLTLTSMLRYAVGGKYQNPATVLRYIAANDLGPNAMWAYVTTSTAEVVNGVPNFDQFVLPMVSHWNSQAQLARMQGFLSTPQATAAFSANEVAVWNRAIAQVQTNIAWVSNTKPAIAQWLQTNFGS</sequence>
<dbReference type="AlphaFoldDB" id="A0A914WWW4"/>
<protein>
    <submittedName>
        <fullName evidence="5">ERAP1-like C-terminal domain-containing protein</fullName>
    </submittedName>
</protein>
<dbReference type="WBParaSite" id="PSAMB.scaffold5544size11437.g26840.t1">
    <property type="protein sequence ID" value="PSAMB.scaffold5544size11437.g26840.t1"/>
    <property type="gene ID" value="PSAMB.scaffold5544size11437.g26840"/>
</dbReference>
<dbReference type="Proteomes" id="UP000887566">
    <property type="component" value="Unplaced"/>
</dbReference>
<dbReference type="GO" id="GO:0006508">
    <property type="term" value="P:proteolysis"/>
    <property type="evidence" value="ECO:0007669"/>
    <property type="project" value="TreeGrafter"/>
</dbReference>
<dbReference type="GO" id="GO:0005737">
    <property type="term" value="C:cytoplasm"/>
    <property type="evidence" value="ECO:0007669"/>
    <property type="project" value="TreeGrafter"/>
</dbReference>
<name>A0A914WWW4_9BILA</name>
<dbReference type="InterPro" id="IPR024571">
    <property type="entry name" value="ERAP1-like_C_dom"/>
</dbReference>
<dbReference type="GO" id="GO:0042277">
    <property type="term" value="F:peptide binding"/>
    <property type="evidence" value="ECO:0007669"/>
    <property type="project" value="TreeGrafter"/>
</dbReference>
<dbReference type="Pfam" id="PF11838">
    <property type="entry name" value="ERAP1_C"/>
    <property type="match status" value="1"/>
</dbReference>
<accession>A0A914WWW4</accession>
<evidence type="ECO:0000313" key="4">
    <source>
        <dbReference type="Proteomes" id="UP000887566"/>
    </source>
</evidence>
<reference evidence="5" key="1">
    <citation type="submission" date="2022-11" db="UniProtKB">
        <authorList>
            <consortium name="WormBaseParasite"/>
        </authorList>
    </citation>
    <scope>IDENTIFICATION</scope>
</reference>
<keyword evidence="4" id="KW-1185">Reference proteome</keyword>